<dbReference type="EMBL" id="JACGWJ010000032">
    <property type="protein sequence ID" value="KAL0297656.1"/>
    <property type="molecule type" value="Genomic_DNA"/>
</dbReference>
<reference evidence="1" key="2">
    <citation type="journal article" date="2024" name="Plant">
        <title>Genomic evolution and insights into agronomic trait innovations of Sesamum species.</title>
        <authorList>
            <person name="Miao H."/>
            <person name="Wang L."/>
            <person name="Qu L."/>
            <person name="Liu H."/>
            <person name="Sun Y."/>
            <person name="Le M."/>
            <person name="Wang Q."/>
            <person name="Wei S."/>
            <person name="Zheng Y."/>
            <person name="Lin W."/>
            <person name="Duan Y."/>
            <person name="Cao H."/>
            <person name="Xiong S."/>
            <person name="Wang X."/>
            <person name="Wei L."/>
            <person name="Li C."/>
            <person name="Ma Q."/>
            <person name="Ju M."/>
            <person name="Zhao R."/>
            <person name="Li G."/>
            <person name="Mu C."/>
            <person name="Tian Q."/>
            <person name="Mei H."/>
            <person name="Zhang T."/>
            <person name="Gao T."/>
            <person name="Zhang H."/>
        </authorList>
    </citation>
    <scope>NUCLEOTIDE SEQUENCE</scope>
    <source>
        <strain evidence="1">G02</strain>
    </source>
</reference>
<dbReference type="AlphaFoldDB" id="A0AAW2JVY7"/>
<name>A0AAW2JVY7_SESRA</name>
<comment type="caution">
    <text evidence="1">The sequence shown here is derived from an EMBL/GenBank/DDBJ whole genome shotgun (WGS) entry which is preliminary data.</text>
</comment>
<organism evidence="1">
    <name type="scientific">Sesamum radiatum</name>
    <name type="common">Black benniseed</name>
    <dbReference type="NCBI Taxonomy" id="300843"/>
    <lineage>
        <taxon>Eukaryota</taxon>
        <taxon>Viridiplantae</taxon>
        <taxon>Streptophyta</taxon>
        <taxon>Embryophyta</taxon>
        <taxon>Tracheophyta</taxon>
        <taxon>Spermatophyta</taxon>
        <taxon>Magnoliopsida</taxon>
        <taxon>eudicotyledons</taxon>
        <taxon>Gunneridae</taxon>
        <taxon>Pentapetalae</taxon>
        <taxon>asterids</taxon>
        <taxon>lamiids</taxon>
        <taxon>Lamiales</taxon>
        <taxon>Pedaliaceae</taxon>
        <taxon>Sesamum</taxon>
    </lineage>
</organism>
<reference evidence="1" key="1">
    <citation type="submission" date="2020-06" db="EMBL/GenBank/DDBJ databases">
        <authorList>
            <person name="Li T."/>
            <person name="Hu X."/>
            <person name="Zhang T."/>
            <person name="Song X."/>
            <person name="Zhang H."/>
            <person name="Dai N."/>
            <person name="Sheng W."/>
            <person name="Hou X."/>
            <person name="Wei L."/>
        </authorList>
    </citation>
    <scope>NUCLEOTIDE SEQUENCE</scope>
    <source>
        <strain evidence="1">G02</strain>
        <tissue evidence="1">Leaf</tissue>
    </source>
</reference>
<proteinExistence type="predicted"/>
<evidence type="ECO:0000313" key="1">
    <source>
        <dbReference type="EMBL" id="KAL0297656.1"/>
    </source>
</evidence>
<gene>
    <name evidence="1" type="ORF">Sradi_6817700</name>
</gene>
<accession>A0AAW2JVY7</accession>
<protein>
    <submittedName>
        <fullName evidence="1">Uncharacterized protein</fullName>
    </submittedName>
</protein>
<sequence length="125" mass="13747">MQVQVTFLRYSYVRGVATWAGANMASCLRITVLIICWIVPKRAGDSSPKRCLKRYYNAGNSQQIQGTEASGRATPEAEANRAPSKTCTALGIASNLPSLQLILHVASSELMNRAWANVYRPEEET</sequence>